<dbReference type="CDD" id="cd00616">
    <property type="entry name" value="AHBA_syn"/>
    <property type="match status" value="1"/>
</dbReference>
<dbReference type="Gene3D" id="3.90.1150.10">
    <property type="entry name" value="Aspartate Aminotransferase, domain 1"/>
    <property type="match status" value="1"/>
</dbReference>
<dbReference type="GO" id="GO:0030170">
    <property type="term" value="F:pyridoxal phosphate binding"/>
    <property type="evidence" value="ECO:0007669"/>
    <property type="project" value="TreeGrafter"/>
</dbReference>
<keyword evidence="3 4" id="KW-0663">Pyridoxal phosphate</keyword>
<evidence type="ECO:0000313" key="7">
    <source>
        <dbReference type="Proteomes" id="UP000029692"/>
    </source>
</evidence>
<dbReference type="eggNOG" id="COG0399">
    <property type="taxonomic scope" value="Bacteria"/>
</dbReference>
<dbReference type="Proteomes" id="UP000029692">
    <property type="component" value="Unassembled WGS sequence"/>
</dbReference>
<dbReference type="STRING" id="1480694.DC28_11590"/>
<dbReference type="PANTHER" id="PTHR30244:SF34">
    <property type="entry name" value="DTDP-4-AMINO-4,6-DIDEOXYGALACTOSE TRANSAMINASE"/>
    <property type="match status" value="1"/>
</dbReference>
<dbReference type="Pfam" id="PF01041">
    <property type="entry name" value="DegT_DnrJ_EryC1"/>
    <property type="match status" value="1"/>
</dbReference>
<sequence length="423" mass="46734">MNPSSDSTSTTIPFAKPSLGREEEEAVIQVMRSGWLTSGEQCRLFEQEFSRFLENNPGETQSTAPLHTLSVNSATAGLHLAMDVLGVRPGDRVAMSPYTFVATAEVVRYMGGIPVFVDIEPGTFHLDPAALAEALDYWERQGSPIRGVIAVHISGCSWRMAELAGLCSSRGIWLVEDAAHSFPSRTSAGFHGTLGDIGVFSFYANKTITTGEGGMVVTRNATWAESMKRKRLHGISREVWNRYRDAGASWQYEVTDLGYKYNLTDLAAAMGRQQLLKAQGFLQARRAIARDYTRDFLGWDGIQIPPAGDPDSPGAPKPLESLAELPAFTGAGHAWHLYILQFPNSTIRDRVHRGLAAVGIGTSMHFIPLHRMPYYRELGWQEGAFPRAEYSADRGLSIPIYPDLPPESRNRVVDEIKKIFDTL</sequence>
<comment type="similarity">
    <text evidence="1 4">Belongs to the DegT/DnrJ/EryC1 family.</text>
</comment>
<dbReference type="OrthoDB" id="9810913at2"/>
<feature type="region of interest" description="Disordered" evidence="5">
    <location>
        <begin position="1"/>
        <end position="20"/>
    </location>
</feature>
<proteinExistence type="inferred from homology"/>
<protein>
    <recommendedName>
        <fullName evidence="8">Pyridoxal phosphate-dependent aminotransferase</fullName>
    </recommendedName>
</protein>
<evidence type="ECO:0000256" key="5">
    <source>
        <dbReference type="SAM" id="MobiDB-lite"/>
    </source>
</evidence>
<dbReference type="GO" id="GO:0000271">
    <property type="term" value="P:polysaccharide biosynthetic process"/>
    <property type="evidence" value="ECO:0007669"/>
    <property type="project" value="TreeGrafter"/>
</dbReference>
<dbReference type="GO" id="GO:0008483">
    <property type="term" value="F:transaminase activity"/>
    <property type="evidence" value="ECO:0007669"/>
    <property type="project" value="TreeGrafter"/>
</dbReference>
<dbReference type="PIRSF" id="PIRSF000390">
    <property type="entry name" value="PLP_StrS"/>
    <property type="match status" value="1"/>
</dbReference>
<dbReference type="AlphaFoldDB" id="A0A098QY67"/>
<dbReference type="RefSeq" id="WP_037548656.1">
    <property type="nucleotide sequence ID" value="NZ_JNUP01000066.1"/>
</dbReference>
<evidence type="ECO:0000256" key="4">
    <source>
        <dbReference type="RuleBase" id="RU004508"/>
    </source>
</evidence>
<name>A0A098QY67_9SPIO</name>
<evidence type="ECO:0000313" key="6">
    <source>
        <dbReference type="EMBL" id="KGE71427.1"/>
    </source>
</evidence>
<evidence type="ECO:0000256" key="1">
    <source>
        <dbReference type="ARBA" id="ARBA00037999"/>
    </source>
</evidence>
<dbReference type="SUPFAM" id="SSF53383">
    <property type="entry name" value="PLP-dependent transferases"/>
    <property type="match status" value="1"/>
</dbReference>
<keyword evidence="7" id="KW-1185">Reference proteome</keyword>
<dbReference type="EMBL" id="JNUP01000066">
    <property type="protein sequence ID" value="KGE71427.1"/>
    <property type="molecule type" value="Genomic_DNA"/>
</dbReference>
<evidence type="ECO:0000256" key="3">
    <source>
        <dbReference type="PIRSR" id="PIRSR000390-2"/>
    </source>
</evidence>
<feature type="modified residue" description="N6-(pyridoxal phosphate)lysine" evidence="3">
    <location>
        <position position="206"/>
    </location>
</feature>
<dbReference type="InterPro" id="IPR015424">
    <property type="entry name" value="PyrdxlP-dep_Trfase"/>
</dbReference>
<reference evidence="6 7" key="1">
    <citation type="submission" date="2014-05" db="EMBL/GenBank/DDBJ databases">
        <title>De novo Genome Sequence of Spirocheata sp.</title>
        <authorList>
            <person name="Shivani Y."/>
            <person name="Subhash Y."/>
            <person name="Tushar L."/>
            <person name="Sasikala C."/>
            <person name="Ramana C.V."/>
        </authorList>
    </citation>
    <scope>NUCLEOTIDE SEQUENCE [LARGE SCALE GENOMIC DNA]</scope>
    <source>
        <strain evidence="6 7">JC230</strain>
    </source>
</reference>
<dbReference type="InterPro" id="IPR000653">
    <property type="entry name" value="DegT/StrS_aminotransferase"/>
</dbReference>
<dbReference type="InterPro" id="IPR015421">
    <property type="entry name" value="PyrdxlP-dep_Trfase_major"/>
</dbReference>
<evidence type="ECO:0000256" key="2">
    <source>
        <dbReference type="PIRSR" id="PIRSR000390-1"/>
    </source>
</evidence>
<feature type="active site" description="Proton acceptor" evidence="2">
    <location>
        <position position="206"/>
    </location>
</feature>
<gene>
    <name evidence="6" type="ORF">DC28_11590</name>
</gene>
<dbReference type="PANTHER" id="PTHR30244">
    <property type="entry name" value="TRANSAMINASE"/>
    <property type="match status" value="1"/>
</dbReference>
<feature type="compositionally biased region" description="Polar residues" evidence="5">
    <location>
        <begin position="1"/>
        <end position="12"/>
    </location>
</feature>
<organism evidence="6 7">
    <name type="scientific">Spirochaeta lutea</name>
    <dbReference type="NCBI Taxonomy" id="1480694"/>
    <lineage>
        <taxon>Bacteria</taxon>
        <taxon>Pseudomonadati</taxon>
        <taxon>Spirochaetota</taxon>
        <taxon>Spirochaetia</taxon>
        <taxon>Spirochaetales</taxon>
        <taxon>Spirochaetaceae</taxon>
        <taxon>Spirochaeta</taxon>
    </lineage>
</organism>
<dbReference type="Gene3D" id="3.40.640.10">
    <property type="entry name" value="Type I PLP-dependent aspartate aminotransferase-like (Major domain)"/>
    <property type="match status" value="1"/>
</dbReference>
<evidence type="ECO:0008006" key="8">
    <source>
        <dbReference type="Google" id="ProtNLM"/>
    </source>
</evidence>
<dbReference type="InterPro" id="IPR015422">
    <property type="entry name" value="PyrdxlP-dep_Trfase_small"/>
</dbReference>
<comment type="caution">
    <text evidence="6">The sequence shown here is derived from an EMBL/GenBank/DDBJ whole genome shotgun (WGS) entry which is preliminary data.</text>
</comment>
<accession>A0A098QY67</accession>